<feature type="compositionally biased region" description="Low complexity" evidence="1">
    <location>
        <begin position="155"/>
        <end position="174"/>
    </location>
</feature>
<accession>E6ZPJ8</accession>
<feature type="compositionally biased region" description="Basic and acidic residues" evidence="1">
    <location>
        <begin position="60"/>
        <end position="71"/>
    </location>
</feature>
<feature type="compositionally biased region" description="Polar residues" evidence="1">
    <location>
        <begin position="1"/>
        <end position="14"/>
    </location>
</feature>
<dbReference type="eggNOG" id="ENOG502RM64">
    <property type="taxonomic scope" value="Eukaryota"/>
</dbReference>
<sequence>MPTQSRRSTRLSVSDNDDGRVSSSSSSKRKTASSTSSSTRSSAASSGVIPTVAARNASNKRSDRKERRLEDLLDDTFAADDTRRLDMSMGAFQPVKSASSTSSKRTRQDAEAAARKIKQVSSRRDEPPKTKRKLRQSLADESDDDFVFSREPARRNGAAAPSSSSSSASASAAARPPPPPPSRNGAPTSLSSRTVFEPLPDAAGGETPIIRRNQAFRAGLENKPRRPTGREAEQQSRRTSLTLKGQRRVSSLRDGTVAYPHEDVPDHELFRHCSDQLPPVVRMKHLVGWILKRSLDIASGKKELPVRPRDAAKKSKGKAKESNELPVFSEAELKLVRSRDSELAAVLEQLLTDLNEGVFGVNWMGQNDETDKKHLQPHPRNESNRKAAAQLSAIVDAMRTESQAWSKEQTRLEDYEAETARLEALLEQVSIAESGDVIAWDRADLDDAGLQQLRDAEAAVAWLQRLQGDDGATEAPKPKPRSKGRTSKAAAAAAAARQDDDNADLKGTEHDPRWSDVEFNVDLLRSQSHQFAQLESLAGRYIRTVSAHAAQALRDRTSSSSALSAGTSSSSAKARRRKTAAGSKNAGARLEVLLSGVRESRAISSQPRSEAGAADQSVADVSASTAAVEPDESDPTDLLRALARMPA</sequence>
<protein>
    <recommendedName>
        <fullName evidence="4">Kinetochore protein mis13</fullName>
    </recommendedName>
</protein>
<evidence type="ECO:0008006" key="4">
    <source>
        <dbReference type="Google" id="ProtNLM"/>
    </source>
</evidence>
<dbReference type="GO" id="GO:0007059">
    <property type="term" value="P:chromosome segregation"/>
    <property type="evidence" value="ECO:0007669"/>
    <property type="project" value="InterPro"/>
</dbReference>
<dbReference type="InterPro" id="IPR013218">
    <property type="entry name" value="Dsn1/Mis13"/>
</dbReference>
<reference evidence="2 3" key="1">
    <citation type="journal article" date="2010" name="Science">
        <title>Pathogenicity determinants in smut fungi revealed by genome comparison.</title>
        <authorList>
            <person name="Schirawski J."/>
            <person name="Mannhaupt G."/>
            <person name="Muench K."/>
            <person name="Brefort T."/>
            <person name="Schipper K."/>
            <person name="Doehlemann G."/>
            <person name="Di Stasio M."/>
            <person name="Roessel N."/>
            <person name="Mendoza-Mendoza A."/>
            <person name="Pester D."/>
            <person name="Mueller O."/>
            <person name="Winterberg B."/>
            <person name="Meyer E."/>
            <person name="Ghareeb H."/>
            <person name="Wollenberg T."/>
            <person name="Muensterkoetter M."/>
            <person name="Wong P."/>
            <person name="Walter M."/>
            <person name="Stukenbrock E."/>
            <person name="Gueldener U."/>
            <person name="Kahmann R."/>
        </authorList>
    </citation>
    <scope>NUCLEOTIDE SEQUENCE [LARGE SCALE GENOMIC DNA]</scope>
    <source>
        <strain evidence="3">SRZ2</strain>
    </source>
</reference>
<evidence type="ECO:0000256" key="1">
    <source>
        <dbReference type="SAM" id="MobiDB-lite"/>
    </source>
</evidence>
<keyword evidence="3" id="KW-1185">Reference proteome</keyword>
<dbReference type="GO" id="GO:0051301">
    <property type="term" value="P:cell division"/>
    <property type="evidence" value="ECO:0007669"/>
    <property type="project" value="InterPro"/>
</dbReference>
<dbReference type="OrthoDB" id="3364649at2759"/>
<dbReference type="GO" id="GO:0000444">
    <property type="term" value="C:MIS12/MIND type complex"/>
    <property type="evidence" value="ECO:0007669"/>
    <property type="project" value="InterPro"/>
</dbReference>
<feature type="compositionally biased region" description="Basic and acidic residues" evidence="1">
    <location>
        <begin position="220"/>
        <end position="236"/>
    </location>
</feature>
<feature type="region of interest" description="Disordered" evidence="1">
    <location>
        <begin position="1"/>
        <end position="246"/>
    </location>
</feature>
<dbReference type="EMBL" id="FQ311435">
    <property type="protein sequence ID" value="CBQ69155.1"/>
    <property type="molecule type" value="Genomic_DNA"/>
</dbReference>
<feature type="compositionally biased region" description="Low complexity" evidence="1">
    <location>
        <begin position="558"/>
        <end position="572"/>
    </location>
</feature>
<dbReference type="Proteomes" id="UP000008867">
    <property type="component" value="Chromosome 14"/>
</dbReference>
<dbReference type="VEuPathDB" id="FungiDB:sr15224"/>
<gene>
    <name evidence="2" type="ORF">sr15224</name>
</gene>
<feature type="region of interest" description="Disordered" evidence="1">
    <location>
        <begin position="467"/>
        <end position="512"/>
    </location>
</feature>
<feature type="region of interest" description="Disordered" evidence="1">
    <location>
        <begin position="553"/>
        <end position="637"/>
    </location>
</feature>
<dbReference type="AlphaFoldDB" id="E6ZPJ8"/>
<dbReference type="HOGENOM" id="CLU_014187_0_0_1"/>
<dbReference type="Pfam" id="PF08202">
    <property type="entry name" value="MIS13"/>
    <property type="match status" value="1"/>
</dbReference>
<evidence type="ECO:0000313" key="3">
    <source>
        <dbReference type="Proteomes" id="UP000008867"/>
    </source>
</evidence>
<dbReference type="PANTHER" id="PTHR14778">
    <property type="entry name" value="KINETOCHORE-ASSOCIATED PROTEIN DSN1 HOMOLOG"/>
    <property type="match status" value="1"/>
</dbReference>
<organism evidence="2 3">
    <name type="scientific">Sporisorium reilianum (strain SRZ2)</name>
    <name type="common">Maize head smut fungus</name>
    <dbReference type="NCBI Taxonomy" id="999809"/>
    <lineage>
        <taxon>Eukaryota</taxon>
        <taxon>Fungi</taxon>
        <taxon>Dikarya</taxon>
        <taxon>Basidiomycota</taxon>
        <taxon>Ustilaginomycotina</taxon>
        <taxon>Ustilaginomycetes</taxon>
        <taxon>Ustilaginales</taxon>
        <taxon>Ustilaginaceae</taxon>
        <taxon>Sporisorium</taxon>
    </lineage>
</organism>
<name>E6ZPJ8_SPORE</name>
<evidence type="ECO:0000313" key="2">
    <source>
        <dbReference type="EMBL" id="CBQ69155.1"/>
    </source>
</evidence>
<dbReference type="PANTHER" id="PTHR14778:SF2">
    <property type="entry name" value="KINETOCHORE-ASSOCIATED PROTEIN DSN1 HOMOLOG"/>
    <property type="match status" value="1"/>
</dbReference>
<feature type="compositionally biased region" description="Low complexity" evidence="1">
    <location>
        <begin position="22"/>
        <end position="46"/>
    </location>
</feature>
<proteinExistence type="predicted"/>
<feature type="compositionally biased region" description="Basic and acidic residues" evidence="1">
    <location>
        <begin position="497"/>
        <end position="512"/>
    </location>
</feature>
<feature type="compositionally biased region" description="Low complexity" evidence="1">
    <location>
        <begin position="611"/>
        <end position="628"/>
    </location>
</feature>